<evidence type="ECO:0000313" key="4">
    <source>
        <dbReference type="Proteomes" id="UP000316256"/>
    </source>
</evidence>
<sequence>MTASRSISIRARRAIAGVGLVGLAMVAVPAAALADTAPAPTPAAPQCSPQARWQAMAETAPAVASYLAAHPDVASELAKVATLPKEQRKAEWKNFRAGHQQEVKDLQAARHALHDYRKACHRR</sequence>
<dbReference type="Proteomes" id="UP000316256">
    <property type="component" value="Unassembled WGS sequence"/>
</dbReference>
<dbReference type="InterPro" id="IPR038378">
    <property type="entry name" value="MHB_sf"/>
</dbReference>
<gene>
    <name evidence="3" type="ORF">FK531_06130</name>
</gene>
<feature type="signal peptide" evidence="1">
    <location>
        <begin position="1"/>
        <end position="34"/>
    </location>
</feature>
<feature type="domain" description="Haemophore haem-binding" evidence="2">
    <location>
        <begin position="45"/>
        <end position="121"/>
    </location>
</feature>
<dbReference type="EMBL" id="VIGH01000002">
    <property type="protein sequence ID" value="TQF74218.1"/>
    <property type="molecule type" value="Genomic_DNA"/>
</dbReference>
<proteinExistence type="predicted"/>
<reference evidence="3 4" key="1">
    <citation type="submission" date="2019-06" db="EMBL/GenBank/DDBJ databases">
        <title>Rhodococcus spaelei sp. nov., isolated from a cave.</title>
        <authorList>
            <person name="Lee S.D."/>
        </authorList>
    </citation>
    <scope>NUCLEOTIDE SEQUENCE [LARGE SCALE GENOMIC DNA]</scope>
    <source>
        <strain evidence="3 4">C9-5</strain>
    </source>
</reference>
<keyword evidence="4" id="KW-1185">Reference proteome</keyword>
<dbReference type="RefSeq" id="WP_142096308.1">
    <property type="nucleotide sequence ID" value="NZ_VIGH01000002.1"/>
</dbReference>
<keyword evidence="1" id="KW-0732">Signal</keyword>
<dbReference type="InterPro" id="IPR032407">
    <property type="entry name" value="MHB"/>
</dbReference>
<protein>
    <submittedName>
        <fullName evidence="3">Hemophore-related protein</fullName>
    </submittedName>
</protein>
<organism evidence="3 4">
    <name type="scientific">Rhodococcus spelaei</name>
    <dbReference type="NCBI Taxonomy" id="2546320"/>
    <lineage>
        <taxon>Bacteria</taxon>
        <taxon>Bacillati</taxon>
        <taxon>Actinomycetota</taxon>
        <taxon>Actinomycetes</taxon>
        <taxon>Mycobacteriales</taxon>
        <taxon>Nocardiaceae</taxon>
        <taxon>Rhodococcus</taxon>
    </lineage>
</organism>
<evidence type="ECO:0000259" key="2">
    <source>
        <dbReference type="Pfam" id="PF16525"/>
    </source>
</evidence>
<dbReference type="NCBIfam" id="TIGR04529">
    <property type="entry name" value="MTB_hemophore"/>
    <property type="match status" value="1"/>
</dbReference>
<accession>A0A541BPP3</accession>
<dbReference type="GO" id="GO:0020037">
    <property type="term" value="F:heme binding"/>
    <property type="evidence" value="ECO:0007669"/>
    <property type="project" value="InterPro"/>
</dbReference>
<evidence type="ECO:0000313" key="3">
    <source>
        <dbReference type="EMBL" id="TQF74218.1"/>
    </source>
</evidence>
<evidence type="ECO:0000256" key="1">
    <source>
        <dbReference type="SAM" id="SignalP"/>
    </source>
</evidence>
<name>A0A541BPP3_9NOCA</name>
<dbReference type="Gene3D" id="1.20.20.20">
    <property type="entry name" value="Haemophore, haem-binding domain"/>
    <property type="match status" value="1"/>
</dbReference>
<dbReference type="Pfam" id="PF16525">
    <property type="entry name" value="MHB"/>
    <property type="match status" value="1"/>
</dbReference>
<comment type="caution">
    <text evidence="3">The sequence shown here is derived from an EMBL/GenBank/DDBJ whole genome shotgun (WGS) entry which is preliminary data.</text>
</comment>
<dbReference type="AlphaFoldDB" id="A0A541BPP3"/>
<feature type="chain" id="PRO_5021722917" evidence="1">
    <location>
        <begin position="35"/>
        <end position="123"/>
    </location>
</feature>
<dbReference type="OrthoDB" id="4568469at2"/>